<evidence type="ECO:0000256" key="14">
    <source>
        <dbReference type="SAM" id="MobiDB-lite"/>
    </source>
</evidence>
<dbReference type="GO" id="GO:0032259">
    <property type="term" value="P:methylation"/>
    <property type="evidence" value="ECO:0007669"/>
    <property type="project" value="UniProtKB-KW"/>
</dbReference>
<organism evidence="16">
    <name type="scientific">Timema genevievae</name>
    <name type="common">Walking stick</name>
    <dbReference type="NCBI Taxonomy" id="629358"/>
    <lineage>
        <taxon>Eukaryota</taxon>
        <taxon>Metazoa</taxon>
        <taxon>Ecdysozoa</taxon>
        <taxon>Arthropoda</taxon>
        <taxon>Hexapoda</taxon>
        <taxon>Insecta</taxon>
        <taxon>Pterygota</taxon>
        <taxon>Neoptera</taxon>
        <taxon>Polyneoptera</taxon>
        <taxon>Phasmatodea</taxon>
        <taxon>Timematodea</taxon>
        <taxon>Timematoidea</taxon>
        <taxon>Timematidae</taxon>
        <taxon>Timema</taxon>
    </lineage>
</organism>
<evidence type="ECO:0000256" key="2">
    <source>
        <dbReference type="ARBA" id="ARBA00004496"/>
    </source>
</evidence>
<accession>A0A7R9JWJ7</accession>
<dbReference type="GO" id="GO:0008270">
    <property type="term" value="F:zinc ion binding"/>
    <property type="evidence" value="ECO:0007669"/>
    <property type="project" value="UniProtKB-KW"/>
</dbReference>
<protein>
    <recommendedName>
        <fullName evidence="15">MYND-type domain-containing protein</fullName>
    </recommendedName>
</protein>
<dbReference type="PANTHER" id="PTHR46165:SF2">
    <property type="entry name" value="SET AND MYND DOMAIN-CONTAINING PROTEIN 4"/>
    <property type="match status" value="1"/>
</dbReference>
<reference evidence="16" key="1">
    <citation type="submission" date="2020-11" db="EMBL/GenBank/DDBJ databases">
        <authorList>
            <person name="Tran Van P."/>
        </authorList>
    </citation>
    <scope>NUCLEOTIDE SEQUENCE</scope>
</reference>
<evidence type="ECO:0000256" key="9">
    <source>
        <dbReference type="ARBA" id="ARBA00022833"/>
    </source>
</evidence>
<dbReference type="GO" id="GO:0005737">
    <property type="term" value="C:cytoplasm"/>
    <property type="evidence" value="ECO:0007669"/>
    <property type="project" value="UniProtKB-SubCell"/>
</dbReference>
<evidence type="ECO:0000256" key="4">
    <source>
        <dbReference type="ARBA" id="ARBA00022603"/>
    </source>
</evidence>
<keyword evidence="7" id="KW-0479">Metal-binding</keyword>
<gene>
    <name evidence="16" type="ORF">TGEB3V08_LOCUS4746</name>
</gene>
<keyword evidence="5" id="KW-0808">Transferase</keyword>
<evidence type="ECO:0000256" key="10">
    <source>
        <dbReference type="ARBA" id="ARBA00023242"/>
    </source>
</evidence>
<keyword evidence="13" id="KW-0175">Coiled coil</keyword>
<sequence>MESQEIRRSIEEEETVIPQLLEEIGDEVRTPDLPTTSIPPLDLPHTFVSPPSIQSTAVQVPTTPPPDILAGIQQLLGQLVASQEQMRAGQEELKASLEGQLRDSREQTKEDLQTYIGTLASSLRNEFANELVRTREDLEVRIAVSEERVSLELAEVQEKAQTILTEVHKELESNRKVVDERLARQTTLLEEGLHSLNLEVHTQRQTQVGTTTAVHSAISRLDEKSRDHVRMCPLVKCTARSAIVPFNTRLAKWITHCLSHGTHLKSESKSSICRNKGNNKYKLHDDEGSLELYTESVRYAPRGSSDLALAYANRSAVLLHMGYYQECLRDIDLALKNNYPQHLRHKLEARQEQCLAERQRHNKSLSQQQITGMSQKDNKYVTENKKICSQEEMATQACSANTSRDCQQEHYIELPSVVHGENDKFPFASSALDLVYAYISLFIIGVHTFSDLNLVEMELDSELKLKSRLLLGACRFSLNQYDKFKGRHVKTNRDIKIKEILFVEKPFAFVVLPDHYNVHCHHCCKSFIAPIPCWECSDALYCSEVCRQESWEDYHHWECHGGLQLFHSVGIAHLGLRVVLRAGNLRSVRQKWEKLKDDVNLPGVAGTELRDKDDCYKSVYHLMSHLGDMERDDYLQYALTAALLTVYLRDHTDYFKETTNTHTPCTGPTENDMQLRDALFFVCNLLHRHVAQLVCNGHAITKLHTAPGIDSSRVVTECQVRVATAIYPSASMMNHSCDPNIINSCGAVFCFLKQGNEVSTLLHAHSLPPIRTVLYTVSQGRTSRAVMCAVLSDLVVALVLHRRQVLNNNIQAEAGASGDKEDNSSLVHERLIGRIRIIHVPLYEQTKTLFNARTRQYEQTKTLFNARTRQYEQTKTLFNARTRQYEQTKTLFNAHTRESPHFRRMALQERQDILREQYFFVCSCEPCSKPSQFDFLKRFEGCELSERGDTAGGLEKLLVCWKLHRQCSYKHSKEMTNCLDQTAKCYAMLGHFSKSVICLEMCLPAVEEQFGPNSIELANELQKVTDVMICELQQLPPHSRQFT</sequence>
<dbReference type="EMBL" id="OE840672">
    <property type="protein sequence ID" value="CAD7591929.1"/>
    <property type="molecule type" value="Genomic_DNA"/>
</dbReference>
<evidence type="ECO:0000256" key="3">
    <source>
        <dbReference type="ARBA" id="ARBA00022490"/>
    </source>
</evidence>
<evidence type="ECO:0000256" key="12">
    <source>
        <dbReference type="PROSITE-ProRule" id="PRU00134"/>
    </source>
</evidence>
<evidence type="ECO:0000256" key="8">
    <source>
        <dbReference type="ARBA" id="ARBA00022771"/>
    </source>
</evidence>
<keyword evidence="10" id="KW-0539">Nucleus</keyword>
<keyword evidence="8 12" id="KW-0863">Zinc-finger</keyword>
<evidence type="ECO:0000256" key="11">
    <source>
        <dbReference type="ARBA" id="ARBA00048985"/>
    </source>
</evidence>
<dbReference type="SUPFAM" id="SSF144232">
    <property type="entry name" value="HIT/MYND zinc finger-like"/>
    <property type="match status" value="1"/>
</dbReference>
<keyword evidence="9" id="KW-0862">Zinc</keyword>
<dbReference type="CDD" id="cd10536">
    <property type="entry name" value="SET_SMYD4"/>
    <property type="match status" value="1"/>
</dbReference>
<evidence type="ECO:0000256" key="6">
    <source>
        <dbReference type="ARBA" id="ARBA00022691"/>
    </source>
</evidence>
<dbReference type="SUPFAM" id="SSF82199">
    <property type="entry name" value="SET domain"/>
    <property type="match status" value="1"/>
</dbReference>
<dbReference type="Gene3D" id="2.170.270.10">
    <property type="entry name" value="SET domain"/>
    <property type="match status" value="1"/>
</dbReference>
<keyword evidence="3" id="KW-0963">Cytoplasm</keyword>
<name>A0A7R9JWJ7_TIMGE</name>
<feature type="domain" description="MYND-type" evidence="15">
    <location>
        <begin position="520"/>
        <end position="559"/>
    </location>
</feature>
<feature type="region of interest" description="Disordered" evidence="14">
    <location>
        <begin position="26"/>
        <end position="45"/>
    </location>
</feature>
<dbReference type="Gene3D" id="1.25.40.10">
    <property type="entry name" value="Tetratricopeptide repeat domain"/>
    <property type="match status" value="2"/>
</dbReference>
<dbReference type="GO" id="GO:0005634">
    <property type="term" value="C:nucleus"/>
    <property type="evidence" value="ECO:0007669"/>
    <property type="project" value="UniProtKB-SubCell"/>
</dbReference>
<dbReference type="InterPro" id="IPR011990">
    <property type="entry name" value="TPR-like_helical_dom_sf"/>
</dbReference>
<dbReference type="InterPro" id="IPR002893">
    <property type="entry name" value="Znf_MYND"/>
</dbReference>
<dbReference type="InterPro" id="IPR052097">
    <property type="entry name" value="SET-MYND_domain_protein"/>
</dbReference>
<comment type="subcellular location">
    <subcellularLocation>
        <location evidence="2">Cytoplasm</location>
    </subcellularLocation>
    <subcellularLocation>
        <location evidence="1">Nucleus</location>
    </subcellularLocation>
</comment>
<dbReference type="AlphaFoldDB" id="A0A7R9JWJ7"/>
<proteinExistence type="predicted"/>
<comment type="catalytic activity">
    <reaction evidence="11">
        <text>L-lysyl-[protein] + S-adenosyl-L-methionine = N(6)-methyl-L-lysyl-[protein] + S-adenosyl-L-homocysteine + H(+)</text>
        <dbReference type="Rhea" id="RHEA:51736"/>
        <dbReference type="Rhea" id="RHEA-COMP:9752"/>
        <dbReference type="Rhea" id="RHEA-COMP:13053"/>
        <dbReference type="ChEBI" id="CHEBI:15378"/>
        <dbReference type="ChEBI" id="CHEBI:29969"/>
        <dbReference type="ChEBI" id="CHEBI:57856"/>
        <dbReference type="ChEBI" id="CHEBI:59789"/>
        <dbReference type="ChEBI" id="CHEBI:61929"/>
    </reaction>
</comment>
<evidence type="ECO:0000256" key="1">
    <source>
        <dbReference type="ARBA" id="ARBA00004123"/>
    </source>
</evidence>
<dbReference type="PROSITE" id="PS50865">
    <property type="entry name" value="ZF_MYND_2"/>
    <property type="match status" value="1"/>
</dbReference>
<dbReference type="PANTHER" id="PTHR46165">
    <property type="entry name" value="SET AND MYND DOMAIN-CONTAINING PROTEIN 4"/>
    <property type="match status" value="1"/>
</dbReference>
<dbReference type="SUPFAM" id="SSF48452">
    <property type="entry name" value="TPR-like"/>
    <property type="match status" value="1"/>
</dbReference>
<dbReference type="InterPro" id="IPR046341">
    <property type="entry name" value="SET_dom_sf"/>
</dbReference>
<evidence type="ECO:0000256" key="13">
    <source>
        <dbReference type="SAM" id="Coils"/>
    </source>
</evidence>
<evidence type="ECO:0000256" key="5">
    <source>
        <dbReference type="ARBA" id="ARBA00022679"/>
    </source>
</evidence>
<feature type="coiled-coil region" evidence="13">
    <location>
        <begin position="72"/>
        <end position="148"/>
    </location>
</feature>
<dbReference type="GO" id="GO:0008168">
    <property type="term" value="F:methyltransferase activity"/>
    <property type="evidence" value="ECO:0007669"/>
    <property type="project" value="UniProtKB-KW"/>
</dbReference>
<dbReference type="InterPro" id="IPR044421">
    <property type="entry name" value="SMYD4_SET"/>
</dbReference>
<evidence type="ECO:0000256" key="7">
    <source>
        <dbReference type="ARBA" id="ARBA00022723"/>
    </source>
</evidence>
<keyword evidence="6" id="KW-0949">S-adenosyl-L-methionine</keyword>
<evidence type="ECO:0000259" key="15">
    <source>
        <dbReference type="PROSITE" id="PS50865"/>
    </source>
</evidence>
<keyword evidence="4" id="KW-0489">Methyltransferase</keyword>
<dbReference type="GO" id="GO:0042826">
    <property type="term" value="F:histone deacetylase binding"/>
    <property type="evidence" value="ECO:0007669"/>
    <property type="project" value="TreeGrafter"/>
</dbReference>
<evidence type="ECO:0000313" key="16">
    <source>
        <dbReference type="EMBL" id="CAD7591929.1"/>
    </source>
</evidence>